<evidence type="ECO:0000313" key="5">
    <source>
        <dbReference type="EMBL" id="MBP5855594.1"/>
    </source>
</evidence>
<dbReference type="Proteomes" id="UP000672602">
    <property type="component" value="Unassembled WGS sequence"/>
</dbReference>
<evidence type="ECO:0000256" key="2">
    <source>
        <dbReference type="ARBA" id="ARBA00022723"/>
    </source>
</evidence>
<dbReference type="FunFam" id="3.20.20.140:FF:000005">
    <property type="entry name" value="TatD family hydrolase"/>
    <property type="match status" value="1"/>
</dbReference>
<dbReference type="EMBL" id="JAGMWN010000001">
    <property type="protein sequence ID" value="MBP5855594.1"/>
    <property type="molecule type" value="Genomic_DNA"/>
</dbReference>
<keyword evidence="2 4" id="KW-0479">Metal-binding</keyword>
<evidence type="ECO:0000256" key="3">
    <source>
        <dbReference type="ARBA" id="ARBA00022801"/>
    </source>
</evidence>
<evidence type="ECO:0000313" key="6">
    <source>
        <dbReference type="Proteomes" id="UP000672602"/>
    </source>
</evidence>
<dbReference type="GO" id="GO:0016788">
    <property type="term" value="F:hydrolase activity, acting on ester bonds"/>
    <property type="evidence" value="ECO:0007669"/>
    <property type="project" value="InterPro"/>
</dbReference>
<dbReference type="RefSeq" id="WP_210680173.1">
    <property type="nucleotide sequence ID" value="NZ_JAGMWN010000001.1"/>
</dbReference>
<dbReference type="InterPro" id="IPR032466">
    <property type="entry name" value="Metal_Hydrolase"/>
</dbReference>
<dbReference type="Gene3D" id="3.20.20.140">
    <property type="entry name" value="Metal-dependent hydrolases"/>
    <property type="match status" value="1"/>
</dbReference>
<dbReference type="PROSITE" id="PS01137">
    <property type="entry name" value="TATD_1"/>
    <property type="match status" value="1"/>
</dbReference>
<protein>
    <submittedName>
        <fullName evidence="5">TatD family hydrolase</fullName>
    </submittedName>
</protein>
<reference evidence="5" key="1">
    <citation type="submission" date="2021-04" db="EMBL/GenBank/DDBJ databases">
        <authorList>
            <person name="Zhang D.-C."/>
        </authorList>
    </citation>
    <scope>NUCLEOTIDE SEQUENCE</scope>
    <source>
        <strain evidence="5">CGMCC 1.15697</strain>
    </source>
</reference>
<dbReference type="Pfam" id="PF01026">
    <property type="entry name" value="TatD_DNase"/>
    <property type="match status" value="1"/>
</dbReference>
<dbReference type="InterPro" id="IPR015991">
    <property type="entry name" value="TatD/YcfH-like"/>
</dbReference>
<feature type="binding site" evidence="4">
    <location>
        <position position="156"/>
    </location>
    <ligand>
        <name>a divalent metal cation</name>
        <dbReference type="ChEBI" id="CHEBI:60240"/>
        <label>2</label>
    </ligand>
</feature>
<dbReference type="GO" id="GO:0005829">
    <property type="term" value="C:cytosol"/>
    <property type="evidence" value="ECO:0007669"/>
    <property type="project" value="TreeGrafter"/>
</dbReference>
<keyword evidence="3 5" id="KW-0378">Hydrolase</keyword>
<dbReference type="GO" id="GO:0004536">
    <property type="term" value="F:DNA nuclease activity"/>
    <property type="evidence" value="ECO:0007669"/>
    <property type="project" value="InterPro"/>
</dbReference>
<evidence type="ECO:0000256" key="1">
    <source>
        <dbReference type="ARBA" id="ARBA00009275"/>
    </source>
</evidence>
<organism evidence="5 6">
    <name type="scientific">Marivibrio halodurans</name>
    <dbReference type="NCBI Taxonomy" id="2039722"/>
    <lineage>
        <taxon>Bacteria</taxon>
        <taxon>Pseudomonadati</taxon>
        <taxon>Pseudomonadota</taxon>
        <taxon>Alphaproteobacteria</taxon>
        <taxon>Rhodospirillales</taxon>
        <taxon>Rhodospirillaceae</taxon>
        <taxon>Marivibrio</taxon>
    </lineage>
</organism>
<dbReference type="PANTHER" id="PTHR46124">
    <property type="entry name" value="D-AMINOACYL-TRNA DEACYLASE"/>
    <property type="match status" value="1"/>
</dbReference>
<evidence type="ECO:0000256" key="4">
    <source>
        <dbReference type="PIRSR" id="PIRSR005902-1"/>
    </source>
</evidence>
<feature type="binding site" evidence="4">
    <location>
        <position position="8"/>
    </location>
    <ligand>
        <name>a divalent metal cation</name>
        <dbReference type="ChEBI" id="CHEBI:60240"/>
        <label>1</label>
    </ligand>
</feature>
<keyword evidence="6" id="KW-1185">Reference proteome</keyword>
<sequence>MLVDSHCHLDYLERDGRDLEEVVGAARRAGIERLVTICTKVTQFETVRAIAERFEDVTCSVGIHPHEAGSEPETTTEQLVAWARHPKVVGIGETGLDYFYEHSPRGTQQKSFRAHIRAARETGLPLIVHTRDADEDTIAILREEHREGGPFPGVIHCFSSSKWLGEEAVKLGLYISISGILTFKKAEELRDAVRDVPLDRLLVETDSPYLAPVPKRGKQNEPAFVVHTAEALAALKDVSAEELAEVTTRNFRTLFAKAA</sequence>
<feature type="binding site" evidence="4">
    <location>
        <position position="206"/>
    </location>
    <ligand>
        <name>a divalent metal cation</name>
        <dbReference type="ChEBI" id="CHEBI:60240"/>
        <label>1</label>
    </ligand>
</feature>
<feature type="binding site" evidence="4">
    <location>
        <position position="93"/>
    </location>
    <ligand>
        <name>a divalent metal cation</name>
        <dbReference type="ChEBI" id="CHEBI:60240"/>
        <label>1</label>
    </ligand>
</feature>
<dbReference type="GO" id="GO:0046872">
    <property type="term" value="F:metal ion binding"/>
    <property type="evidence" value="ECO:0007669"/>
    <property type="project" value="UniProtKB-KW"/>
</dbReference>
<dbReference type="NCBIfam" id="TIGR00010">
    <property type="entry name" value="YchF/TatD family DNA exonuclease"/>
    <property type="match status" value="1"/>
</dbReference>
<feature type="binding site" evidence="4">
    <location>
        <position position="6"/>
    </location>
    <ligand>
        <name>a divalent metal cation</name>
        <dbReference type="ChEBI" id="CHEBI:60240"/>
        <label>1</label>
    </ligand>
</feature>
<name>A0A8J7S2P0_9PROT</name>
<comment type="similarity">
    <text evidence="1">Belongs to the metallo-dependent hydrolases superfamily. TatD-type hydrolase family.</text>
</comment>
<accession>A0A8J7S2P0</accession>
<proteinExistence type="inferred from homology"/>
<gene>
    <name evidence="5" type="ORF">KAJ83_01125</name>
</gene>
<dbReference type="AlphaFoldDB" id="A0A8J7S2P0"/>
<comment type="caution">
    <text evidence="5">The sequence shown here is derived from an EMBL/GenBank/DDBJ whole genome shotgun (WGS) entry which is preliminary data.</text>
</comment>
<dbReference type="PANTHER" id="PTHR46124:SF2">
    <property type="entry name" value="D-AMINOACYL-TRNA DEACYLASE"/>
    <property type="match status" value="1"/>
</dbReference>
<dbReference type="CDD" id="cd01310">
    <property type="entry name" value="TatD_DNAse"/>
    <property type="match status" value="1"/>
</dbReference>
<feature type="binding site" evidence="4">
    <location>
        <position position="129"/>
    </location>
    <ligand>
        <name>a divalent metal cation</name>
        <dbReference type="ChEBI" id="CHEBI:60240"/>
        <label>2</label>
    </ligand>
</feature>
<dbReference type="PROSITE" id="PS01090">
    <property type="entry name" value="TATD_2"/>
    <property type="match status" value="1"/>
</dbReference>
<dbReference type="PROSITE" id="PS01091">
    <property type="entry name" value="TATD_3"/>
    <property type="match status" value="1"/>
</dbReference>
<dbReference type="SUPFAM" id="SSF51556">
    <property type="entry name" value="Metallo-dependent hydrolases"/>
    <property type="match status" value="1"/>
</dbReference>
<dbReference type="InterPro" id="IPR018228">
    <property type="entry name" value="DNase_TatD-rel_CS"/>
</dbReference>
<dbReference type="PIRSF" id="PIRSF005902">
    <property type="entry name" value="DNase_TatD"/>
    <property type="match status" value="1"/>
</dbReference>
<dbReference type="InterPro" id="IPR001130">
    <property type="entry name" value="TatD-like"/>
</dbReference>